<organism evidence="1 2">
    <name type="scientific">Defluviimonas salinarum</name>
    <dbReference type="NCBI Taxonomy" id="2992147"/>
    <lineage>
        <taxon>Bacteria</taxon>
        <taxon>Pseudomonadati</taxon>
        <taxon>Pseudomonadota</taxon>
        <taxon>Alphaproteobacteria</taxon>
        <taxon>Rhodobacterales</taxon>
        <taxon>Paracoccaceae</taxon>
        <taxon>Albidovulum</taxon>
    </lineage>
</organism>
<comment type="caution">
    <text evidence="1">The sequence shown here is derived from an EMBL/GenBank/DDBJ whole genome shotgun (WGS) entry which is preliminary data.</text>
</comment>
<keyword evidence="2" id="KW-1185">Reference proteome</keyword>
<sequence length="212" mass="23874">MLFPKSFPVNEGDLLFIEFAPVVLPAFTTRKARHANHDLLARHGIDEVEVTPVLYERQSESWYDDSTRSGGPVHEILFFFDPDEFPVADYGIVFTDPTFEAAAAKHMRGLFPAERFGEIEYTELANQCDDAISMEFPIADGRGFGRAIRKDPVFFEHLVESPMIRSSRLISAVTADLYAQAVSPHADDSKRPRPPEGLYAGMWVTWGAPTRH</sequence>
<protein>
    <submittedName>
        <fullName evidence="1">Uncharacterized protein</fullName>
    </submittedName>
</protein>
<accession>A0ABT3J491</accession>
<gene>
    <name evidence="1" type="ORF">OM960_12920</name>
</gene>
<proteinExistence type="predicted"/>
<reference evidence="1 2" key="1">
    <citation type="submission" date="2022-10" db="EMBL/GenBank/DDBJ databases">
        <title>Defluviimonas sp. CAU 1641 isolated from mud.</title>
        <authorList>
            <person name="Kim W."/>
        </authorList>
    </citation>
    <scope>NUCLEOTIDE SEQUENCE [LARGE SCALE GENOMIC DNA]</scope>
    <source>
        <strain evidence="1 2">CAU 1641</strain>
    </source>
</reference>
<evidence type="ECO:0000313" key="1">
    <source>
        <dbReference type="EMBL" id="MCW3782486.1"/>
    </source>
</evidence>
<name>A0ABT3J491_9RHOB</name>
<evidence type="ECO:0000313" key="2">
    <source>
        <dbReference type="Proteomes" id="UP001207582"/>
    </source>
</evidence>
<dbReference type="Proteomes" id="UP001207582">
    <property type="component" value="Unassembled WGS sequence"/>
</dbReference>
<dbReference type="EMBL" id="JAPDOG010000011">
    <property type="protein sequence ID" value="MCW3782486.1"/>
    <property type="molecule type" value="Genomic_DNA"/>
</dbReference>
<dbReference type="RefSeq" id="WP_264772219.1">
    <property type="nucleotide sequence ID" value="NZ_JAPDOG010000011.1"/>
</dbReference>